<dbReference type="EMBL" id="JACHWJ010000005">
    <property type="protein sequence ID" value="MBB2959022.1"/>
    <property type="molecule type" value="Genomic_DNA"/>
</dbReference>
<dbReference type="CDD" id="cd12797">
    <property type="entry name" value="M23_peptidase"/>
    <property type="match status" value="1"/>
</dbReference>
<feature type="compositionally biased region" description="Polar residues" evidence="1">
    <location>
        <begin position="1"/>
        <end position="16"/>
    </location>
</feature>
<dbReference type="InterPro" id="IPR050570">
    <property type="entry name" value="Cell_wall_metabolism_enzyme"/>
</dbReference>
<dbReference type="AlphaFoldDB" id="A0A7W4US43"/>
<feature type="compositionally biased region" description="Low complexity" evidence="1">
    <location>
        <begin position="28"/>
        <end position="45"/>
    </location>
</feature>
<gene>
    <name evidence="3" type="ORF">FHX72_003174</name>
</gene>
<evidence type="ECO:0000313" key="4">
    <source>
        <dbReference type="Proteomes" id="UP000545286"/>
    </source>
</evidence>
<comment type="caution">
    <text evidence="3">The sequence shown here is derived from an EMBL/GenBank/DDBJ whole genome shotgun (WGS) entry which is preliminary data.</text>
</comment>
<dbReference type="Gene3D" id="2.70.70.10">
    <property type="entry name" value="Glucose Permease (Domain IIA)"/>
    <property type="match status" value="1"/>
</dbReference>
<dbReference type="RefSeq" id="WP_183626248.1">
    <property type="nucleotide sequence ID" value="NZ_JACHWJ010000005.1"/>
</dbReference>
<keyword evidence="3" id="KW-0378">Hydrolase</keyword>
<reference evidence="3 4" key="1">
    <citation type="submission" date="2020-08" db="EMBL/GenBank/DDBJ databases">
        <title>Sequencing the genomes of 1000 actinobacteria strains.</title>
        <authorList>
            <person name="Klenk H.-P."/>
        </authorList>
    </citation>
    <scope>NUCLEOTIDE SEQUENCE [LARGE SCALE GENOMIC DNA]</scope>
    <source>
        <strain evidence="3 4">DSM 20419</strain>
    </source>
</reference>
<dbReference type="InterPro" id="IPR011055">
    <property type="entry name" value="Dup_hybrid_motif"/>
</dbReference>
<dbReference type="Pfam" id="PF01551">
    <property type="entry name" value="Peptidase_M23"/>
    <property type="match status" value="1"/>
</dbReference>
<dbReference type="Proteomes" id="UP000545286">
    <property type="component" value="Unassembled WGS sequence"/>
</dbReference>
<feature type="region of interest" description="Disordered" evidence="1">
    <location>
        <begin position="1"/>
        <end position="60"/>
    </location>
</feature>
<feature type="compositionally biased region" description="Basic and acidic residues" evidence="1">
    <location>
        <begin position="18"/>
        <end position="27"/>
    </location>
</feature>
<keyword evidence="4" id="KW-1185">Reference proteome</keyword>
<organism evidence="3 4">
    <name type="scientific">Pseudoclavibacter helvolus</name>
    <dbReference type="NCBI Taxonomy" id="255205"/>
    <lineage>
        <taxon>Bacteria</taxon>
        <taxon>Bacillati</taxon>
        <taxon>Actinomycetota</taxon>
        <taxon>Actinomycetes</taxon>
        <taxon>Micrococcales</taxon>
        <taxon>Microbacteriaceae</taxon>
        <taxon>Pseudoclavibacter</taxon>
    </lineage>
</organism>
<dbReference type="PANTHER" id="PTHR21666:SF270">
    <property type="entry name" value="MUREIN HYDROLASE ACTIVATOR ENVC"/>
    <property type="match status" value="1"/>
</dbReference>
<name>A0A7W4US43_9MICO</name>
<accession>A0A7W4US43</accession>
<evidence type="ECO:0000256" key="1">
    <source>
        <dbReference type="SAM" id="MobiDB-lite"/>
    </source>
</evidence>
<protein>
    <submittedName>
        <fullName evidence="3">Murein DD-endopeptidase MepM/ murein hydrolase activator NlpD</fullName>
    </submittedName>
</protein>
<evidence type="ECO:0000259" key="2">
    <source>
        <dbReference type="Pfam" id="PF01551"/>
    </source>
</evidence>
<dbReference type="SUPFAM" id="SSF51261">
    <property type="entry name" value="Duplicated hybrid motif"/>
    <property type="match status" value="1"/>
</dbReference>
<dbReference type="PANTHER" id="PTHR21666">
    <property type="entry name" value="PEPTIDASE-RELATED"/>
    <property type="match status" value="1"/>
</dbReference>
<evidence type="ECO:0000313" key="3">
    <source>
        <dbReference type="EMBL" id="MBB2959022.1"/>
    </source>
</evidence>
<dbReference type="InterPro" id="IPR016047">
    <property type="entry name" value="M23ase_b-sheet_dom"/>
</dbReference>
<sequence length="429" mass="43640">MTSLLTSGQEQAQSAPMTRRELREAERLASLAASAPEAAPEAFSSRRARREAERATAPAQTAPVITAAPLVTAALAPKIVSVVETAPVAKAAAVVSAPAPAPASIVTPSIAEVAQIRSDATESTARIERASVAVLEVPLSFARNEEALRPEVDSKTGRRGLVRVKNSEKSHKKRGALLRGAAGVTALGFAATIAVVSTMPANATSTQEDQVAGDSAAALADAVSSVPGQTLTVSGGEATTVEREGAYAVTTMGSATAANLMSLVDRGTYKNDLSSTVQWPFPVGVAITDDFGPRVSPGGIGSTNHMGIDFAPAQGTPIGTIAGGTVKSVTPTDNGGLGVHVIVQHVINGQSYESVYGHMLTGSIAVKVGDVVKVGDELGKVGNTGASTGPHLHLEVHTADGNKIDPIAFFTQFNVVSTVVTMPGESSGA</sequence>
<feature type="domain" description="M23ase beta-sheet core" evidence="2">
    <location>
        <begin position="304"/>
        <end position="406"/>
    </location>
</feature>
<proteinExistence type="predicted"/>
<dbReference type="GO" id="GO:0004222">
    <property type="term" value="F:metalloendopeptidase activity"/>
    <property type="evidence" value="ECO:0007669"/>
    <property type="project" value="TreeGrafter"/>
</dbReference>